<dbReference type="AlphaFoldDB" id="A0A1G7L0F0"/>
<keyword evidence="2" id="KW-1185">Reference proteome</keyword>
<dbReference type="Gene3D" id="3.30.70.100">
    <property type="match status" value="1"/>
</dbReference>
<dbReference type="SUPFAM" id="SSF54909">
    <property type="entry name" value="Dimeric alpha+beta barrel"/>
    <property type="match status" value="1"/>
</dbReference>
<sequence length="134" mass="15686">MAIVPQARRMLNTETYKKDEVLMQRFCLTLKMRPDPVLMEEYVQRHAAVWPEILESIRAAGVTGMQIFRDGYRMVMIMETTDDFTMERKAEMDRANPVVMRWEAEMAKYQQSDPGADASAKWLPMEKIFDLQTS</sequence>
<evidence type="ECO:0000313" key="2">
    <source>
        <dbReference type="Proteomes" id="UP000182427"/>
    </source>
</evidence>
<name>A0A1G7L0F0_9BACT</name>
<dbReference type="InterPro" id="IPR052996">
    <property type="entry name" value="Carb_Metab_Mutarotase"/>
</dbReference>
<dbReference type="GO" id="GO:0016857">
    <property type="term" value="F:racemase and epimerase activity, acting on carbohydrates and derivatives"/>
    <property type="evidence" value="ECO:0007669"/>
    <property type="project" value="InterPro"/>
</dbReference>
<gene>
    <name evidence="1" type="ORF">SAMN05444167_2382</name>
</gene>
<dbReference type="InterPro" id="IPR008000">
    <property type="entry name" value="Rham/fucose_mutarotase"/>
</dbReference>
<reference evidence="1 2" key="1">
    <citation type="submission" date="2016-10" db="EMBL/GenBank/DDBJ databases">
        <authorList>
            <person name="de Groot N.N."/>
        </authorList>
    </citation>
    <scope>NUCLEOTIDE SEQUENCE [LARGE SCALE GENOMIC DNA]</scope>
    <source>
        <strain evidence="1 2">GAS232</strain>
    </source>
</reference>
<evidence type="ECO:0000313" key="1">
    <source>
        <dbReference type="EMBL" id="SDF42945.1"/>
    </source>
</evidence>
<dbReference type="Pfam" id="PF05336">
    <property type="entry name" value="rhaM"/>
    <property type="match status" value="1"/>
</dbReference>
<organism evidence="1 2">
    <name type="scientific">Terriglobus roseus</name>
    <dbReference type="NCBI Taxonomy" id="392734"/>
    <lineage>
        <taxon>Bacteria</taxon>
        <taxon>Pseudomonadati</taxon>
        <taxon>Acidobacteriota</taxon>
        <taxon>Terriglobia</taxon>
        <taxon>Terriglobales</taxon>
        <taxon>Acidobacteriaceae</taxon>
        <taxon>Terriglobus</taxon>
    </lineage>
</organism>
<accession>A0A1G7L0F0</accession>
<dbReference type="Proteomes" id="UP000182427">
    <property type="component" value="Chromosome I"/>
</dbReference>
<proteinExistence type="predicted"/>
<dbReference type="PANTHER" id="PTHR43239">
    <property type="entry name" value="UPF0734 PROTEIN DDB_G0273871/DDB_G0273177"/>
    <property type="match status" value="1"/>
</dbReference>
<dbReference type="RefSeq" id="WP_231966441.1">
    <property type="nucleotide sequence ID" value="NZ_LT629690.1"/>
</dbReference>
<dbReference type="InterPro" id="IPR011008">
    <property type="entry name" value="Dimeric_a/b-barrel"/>
</dbReference>
<protein>
    <submittedName>
        <fullName evidence="1">L-rhamnose mutarotase</fullName>
    </submittedName>
</protein>
<dbReference type="PANTHER" id="PTHR43239:SF1">
    <property type="entry name" value="UPF0734 PROTEIN DDB_G0273871_DDB_G0273177"/>
    <property type="match status" value="1"/>
</dbReference>
<dbReference type="EMBL" id="LT629690">
    <property type="protein sequence ID" value="SDF42945.1"/>
    <property type="molecule type" value="Genomic_DNA"/>
</dbReference>